<keyword evidence="4" id="KW-1185">Reference proteome</keyword>
<dbReference type="Proteomes" id="UP000683575">
    <property type="component" value="Chromosome"/>
</dbReference>
<evidence type="ECO:0000313" key="4">
    <source>
        <dbReference type="Proteomes" id="UP000683575"/>
    </source>
</evidence>
<dbReference type="AlphaFoldDB" id="A0A975T2H8"/>
<dbReference type="CDD" id="cd13643">
    <property type="entry name" value="PBP2_BCP_2"/>
    <property type="match status" value="1"/>
</dbReference>
<protein>
    <submittedName>
        <fullName evidence="3">ABC transporter substrate-binding protein</fullName>
    </submittedName>
</protein>
<name>A0A975T2H8_9ACTN</name>
<evidence type="ECO:0000259" key="2">
    <source>
        <dbReference type="Pfam" id="PF04069"/>
    </source>
</evidence>
<dbReference type="EMBL" id="CP077062">
    <property type="protein sequence ID" value="QWZ10306.1"/>
    <property type="molecule type" value="Genomic_DNA"/>
</dbReference>
<feature type="signal peptide" evidence="1">
    <location>
        <begin position="1"/>
        <end position="25"/>
    </location>
</feature>
<evidence type="ECO:0000313" key="3">
    <source>
        <dbReference type="EMBL" id="QWZ10306.1"/>
    </source>
</evidence>
<dbReference type="GO" id="GO:0043190">
    <property type="term" value="C:ATP-binding cassette (ABC) transporter complex"/>
    <property type="evidence" value="ECO:0007669"/>
    <property type="project" value="InterPro"/>
</dbReference>
<proteinExistence type="predicted"/>
<dbReference type="InterPro" id="IPR007210">
    <property type="entry name" value="ABC_Gly_betaine_transp_sub-bd"/>
</dbReference>
<dbReference type="Pfam" id="PF04069">
    <property type="entry name" value="OpuAC"/>
    <property type="match status" value="1"/>
</dbReference>
<dbReference type="PROSITE" id="PS51257">
    <property type="entry name" value="PROKAR_LIPOPROTEIN"/>
    <property type="match status" value="1"/>
</dbReference>
<dbReference type="GO" id="GO:0022857">
    <property type="term" value="F:transmembrane transporter activity"/>
    <property type="evidence" value="ECO:0007669"/>
    <property type="project" value="InterPro"/>
</dbReference>
<feature type="chain" id="PRO_5038800637" evidence="1">
    <location>
        <begin position="26"/>
        <end position="321"/>
    </location>
</feature>
<feature type="domain" description="ABC-type glycine betaine transport system substrate-binding" evidence="2">
    <location>
        <begin position="42"/>
        <end position="308"/>
    </location>
</feature>
<keyword evidence="1" id="KW-0732">Signal</keyword>
<sequence>MARTSNRLRLACVAAALAVTVSACGGGNIKETKSASGKSCGTVNIAVNPWTGYEANAYVIGHLAKTKLGCTVNYQDVKEEVGWQGMSAGTTDTIVENWGHPDLVKKYVDQQKTVQDAGLTKNEGIIGWYVPPWMAQKYPDITDWKNLNKYADLFKTSESGGKGQLLDGDPSYVTNDEALVKNLHLNYKVVVGGSEAALIQSFRSAEKNKTPLLAYFYQPDWFFSEIPLVKVNLPKYTPGCDSDPAKVACDYPPYKLNKLVSKKFADSGSPAYTLVKNFQWTNDDQNKVAEYIAKDKMDPDAAAKKWIDDNPDMVKQWLQGT</sequence>
<organism evidence="3 4">
    <name type="scientific">Nocardioides panacis</name>
    <dbReference type="NCBI Taxonomy" id="2849501"/>
    <lineage>
        <taxon>Bacteria</taxon>
        <taxon>Bacillati</taxon>
        <taxon>Actinomycetota</taxon>
        <taxon>Actinomycetes</taxon>
        <taxon>Propionibacteriales</taxon>
        <taxon>Nocardioidaceae</taxon>
        <taxon>Nocardioides</taxon>
    </lineage>
</organism>
<dbReference type="KEGG" id="nps:KRR39_11615"/>
<accession>A0A975T2H8</accession>
<reference evidence="3" key="1">
    <citation type="submission" date="2021-06" db="EMBL/GenBank/DDBJ databases">
        <title>Complete genome sequence of Nocardioides sp. G188.</title>
        <authorList>
            <person name="Im W.-T."/>
        </authorList>
    </citation>
    <scope>NUCLEOTIDE SEQUENCE</scope>
    <source>
        <strain evidence="3">G188</strain>
    </source>
</reference>
<evidence type="ECO:0000256" key="1">
    <source>
        <dbReference type="SAM" id="SignalP"/>
    </source>
</evidence>
<gene>
    <name evidence="3" type="ORF">KRR39_11615</name>
</gene>